<dbReference type="Proteomes" id="UP001165498">
    <property type="component" value="Unassembled WGS sequence"/>
</dbReference>
<feature type="domain" description="EAL" evidence="2">
    <location>
        <begin position="741"/>
        <end position="992"/>
    </location>
</feature>
<organism evidence="4 5">
    <name type="scientific">Tahibacter harae</name>
    <dbReference type="NCBI Taxonomy" id="2963937"/>
    <lineage>
        <taxon>Bacteria</taxon>
        <taxon>Pseudomonadati</taxon>
        <taxon>Pseudomonadota</taxon>
        <taxon>Gammaproteobacteria</taxon>
        <taxon>Lysobacterales</taxon>
        <taxon>Rhodanobacteraceae</taxon>
        <taxon>Tahibacter</taxon>
    </lineage>
</organism>
<dbReference type="Pfam" id="PF13185">
    <property type="entry name" value="GAF_2"/>
    <property type="match status" value="2"/>
</dbReference>
<dbReference type="Pfam" id="PF00563">
    <property type="entry name" value="EAL"/>
    <property type="match status" value="1"/>
</dbReference>
<dbReference type="PANTHER" id="PTHR33121:SF70">
    <property type="entry name" value="SIGNALING PROTEIN YKOW"/>
    <property type="match status" value="1"/>
</dbReference>
<proteinExistence type="predicted"/>
<dbReference type="CDD" id="cd01948">
    <property type="entry name" value="EAL"/>
    <property type="match status" value="1"/>
</dbReference>
<dbReference type="InterPro" id="IPR001633">
    <property type="entry name" value="EAL_dom"/>
</dbReference>
<dbReference type="InterPro" id="IPR003018">
    <property type="entry name" value="GAF"/>
</dbReference>
<dbReference type="InterPro" id="IPR043128">
    <property type="entry name" value="Rev_trsase/Diguanyl_cyclase"/>
</dbReference>
<evidence type="ECO:0000313" key="5">
    <source>
        <dbReference type="Proteomes" id="UP001165498"/>
    </source>
</evidence>
<dbReference type="InterPro" id="IPR029787">
    <property type="entry name" value="Nucleotide_cyclase"/>
</dbReference>
<evidence type="ECO:0000256" key="1">
    <source>
        <dbReference type="SAM" id="Coils"/>
    </source>
</evidence>
<dbReference type="SMART" id="SM00052">
    <property type="entry name" value="EAL"/>
    <property type="match status" value="1"/>
</dbReference>
<feature type="domain" description="GGDEF" evidence="3">
    <location>
        <begin position="599"/>
        <end position="732"/>
    </location>
</feature>
<evidence type="ECO:0000259" key="2">
    <source>
        <dbReference type="PROSITE" id="PS50883"/>
    </source>
</evidence>
<dbReference type="Gene3D" id="3.30.450.40">
    <property type="match status" value="2"/>
</dbReference>
<dbReference type="InterPro" id="IPR035919">
    <property type="entry name" value="EAL_sf"/>
</dbReference>
<dbReference type="SMART" id="SM00065">
    <property type="entry name" value="GAF"/>
    <property type="match status" value="2"/>
</dbReference>
<dbReference type="Gene3D" id="3.30.70.270">
    <property type="match status" value="1"/>
</dbReference>
<keyword evidence="1" id="KW-0175">Coiled coil</keyword>
<keyword evidence="5" id="KW-1185">Reference proteome</keyword>
<dbReference type="Pfam" id="PF00990">
    <property type="entry name" value="GGDEF"/>
    <property type="match status" value="1"/>
</dbReference>
<gene>
    <name evidence="4" type="ORF">NM961_04985</name>
</gene>
<sequence>MPSPNATSSANPLRSGWGSDAIDSALQRLLQAVGWDDVGQAGVALCTALLGPGQFRLVDSAAAAVLMARHVASRPEGVVSAPLAPPIVLVDQDAREVRVLQALGVPEATTGLLDARVPAEAWSGADWQEAWARTLLLLDAKLVSVHAADSLQQAVDRLERAERLQRALFAIADQANTDRDMPEVMAALHRIVGSLMYAENFYIALYEPSRHSVRFPYFVDVADSDAPDQTREFSLHELYRSMTWHLITGGKALRGSPDMLGGQVDGPISQAGPECVDWLGVPLLRGNQVVGGIVVQSYRESERFTEQDQTLLTYVAQHILTALERRRAHEELEQRVAERTDALREANRVLQQQVLERQRGERLQAALFRIAELANATDSLEDFYAALHRVVGGLLNARNFYIALASDDADELRFPYSVDEFDHERRSRRPGRGLTEYVLNHGQALLVDRAGIERLTQAGAVNSIGTQSTCWLGVPLICADKAVGVLAVQSYSEDYGYTPRDQELLTFVSYHIANALERKRNAESLKSAYAELEQRVTERTAELAAANRDLREQMAYRESIERQLKHETLHDSLTGLPNRTLFLERLELALDRYRRDARRPFAVLFLDLDRFKVINDSVGHLIGDDLLYEVGGRIAGCLDSGDVAARLGGDEFAILLHDSAEPERAINFAARIIHALNAPIRLGAKEVFTSASIGIALASPRYAKAEELLRDADVAMYRAKAEGRHRYALFDEGLHQEALRLLEVENDLRRAIARGELEPYFQPIVRLSDRSVVGYEALVRWRHPERGVLLPGDFLPVAEDSGSAEQIDWQMFERVCAIAPALTAQGGFISINLTARHFRLSELDRELFAILDRNGVMPSRIRIEVTERALLENPAQVKQILDGLRRRGISVALDDFGTGYSSLSYLHQYPLQALKIDRSFVAEMRPYDDGSSSAVVRAILAMAGSLGMQVIAEGIETEAQQQALEALGCEFGQGFLFGRPQPAEHWLGVGPD</sequence>
<dbReference type="InterPro" id="IPR000160">
    <property type="entry name" value="GGDEF_dom"/>
</dbReference>
<dbReference type="EMBL" id="JANFQO010000003">
    <property type="protein sequence ID" value="MCQ4164060.1"/>
    <property type="molecule type" value="Genomic_DNA"/>
</dbReference>
<dbReference type="CDD" id="cd01949">
    <property type="entry name" value="GGDEF"/>
    <property type="match status" value="1"/>
</dbReference>
<name>A0ABT1QNW3_9GAMM</name>
<dbReference type="PROSITE" id="PS50887">
    <property type="entry name" value="GGDEF"/>
    <property type="match status" value="1"/>
</dbReference>
<protein>
    <submittedName>
        <fullName evidence="4">EAL domain-containing protein</fullName>
    </submittedName>
</protein>
<dbReference type="SUPFAM" id="SSF141868">
    <property type="entry name" value="EAL domain-like"/>
    <property type="match status" value="1"/>
</dbReference>
<dbReference type="SUPFAM" id="SSF55781">
    <property type="entry name" value="GAF domain-like"/>
    <property type="match status" value="2"/>
</dbReference>
<feature type="coiled-coil region" evidence="1">
    <location>
        <begin position="515"/>
        <end position="549"/>
    </location>
</feature>
<dbReference type="InterPro" id="IPR029016">
    <property type="entry name" value="GAF-like_dom_sf"/>
</dbReference>
<accession>A0ABT1QNW3</accession>
<reference evidence="4" key="1">
    <citation type="submission" date="2022-07" db="EMBL/GenBank/DDBJ databases">
        <title>Tahibacter sp., a new gammaproteobacterium isolated from the silt sample collected at pig farm.</title>
        <authorList>
            <person name="Chen H."/>
        </authorList>
    </citation>
    <scope>NUCLEOTIDE SEQUENCE</scope>
    <source>
        <strain evidence="4">P2K</strain>
    </source>
</reference>
<evidence type="ECO:0000313" key="4">
    <source>
        <dbReference type="EMBL" id="MCQ4164060.1"/>
    </source>
</evidence>
<comment type="caution">
    <text evidence="4">The sequence shown here is derived from an EMBL/GenBank/DDBJ whole genome shotgun (WGS) entry which is preliminary data.</text>
</comment>
<dbReference type="Gene3D" id="3.20.20.450">
    <property type="entry name" value="EAL domain"/>
    <property type="match status" value="1"/>
</dbReference>
<dbReference type="PANTHER" id="PTHR33121">
    <property type="entry name" value="CYCLIC DI-GMP PHOSPHODIESTERASE PDEF"/>
    <property type="match status" value="1"/>
</dbReference>
<dbReference type="NCBIfam" id="TIGR00254">
    <property type="entry name" value="GGDEF"/>
    <property type="match status" value="1"/>
</dbReference>
<dbReference type="InterPro" id="IPR050706">
    <property type="entry name" value="Cyclic-di-GMP_PDE-like"/>
</dbReference>
<evidence type="ECO:0000259" key="3">
    <source>
        <dbReference type="PROSITE" id="PS50887"/>
    </source>
</evidence>
<dbReference type="PROSITE" id="PS50883">
    <property type="entry name" value="EAL"/>
    <property type="match status" value="1"/>
</dbReference>
<dbReference type="SMART" id="SM00267">
    <property type="entry name" value="GGDEF"/>
    <property type="match status" value="1"/>
</dbReference>
<dbReference type="SUPFAM" id="SSF55073">
    <property type="entry name" value="Nucleotide cyclase"/>
    <property type="match status" value="1"/>
</dbReference>
<dbReference type="RefSeq" id="WP_255912097.1">
    <property type="nucleotide sequence ID" value="NZ_JANFQO010000003.1"/>
</dbReference>